<keyword evidence="1" id="KW-1133">Transmembrane helix</keyword>
<sequence length="311" mass="33124">MITLQELLNPPSSLTLGEILVFSFLLGVLHGATPDEHTWPITFSYAVGKYSTRGGMKAGFLFSLGFTAQRALLTTLGFLGLASFYQQYNLDGPVYIVVGLVMAVAGAYVLKGRYIHLPIDVLFGGWRHHSDRVGGVPMHELEERDVPLGMTVVHGLVAGFGFGAYASVLTFALAPRVGSLLYAPLPGLFFGLGTMAMQIIFGALFGSLMRLKRLSEEEITRIARRVAGRTLYYGGLVFAVAGLAVVALPEIDSWAIATGNPVPNLDSINIGTILVLTVVGVIGVGSMLREILRAGRAAARPSMAGSRGGRV</sequence>
<organism evidence="2 3">
    <name type="scientific">Thermoproteus tenax (strain ATCC 35583 / DSM 2078 / JCM 9277 / NBRC 100435 / Kra 1)</name>
    <dbReference type="NCBI Taxonomy" id="768679"/>
    <lineage>
        <taxon>Archaea</taxon>
        <taxon>Thermoproteota</taxon>
        <taxon>Thermoprotei</taxon>
        <taxon>Thermoproteales</taxon>
        <taxon>Thermoproteaceae</taxon>
        <taxon>Thermoproteus</taxon>
    </lineage>
</organism>
<evidence type="ECO:0000313" key="2">
    <source>
        <dbReference type="EMBL" id="CCC82012.1"/>
    </source>
</evidence>
<dbReference type="RefSeq" id="WP_014127267.1">
    <property type="nucleotide sequence ID" value="NC_016070.1"/>
</dbReference>
<gene>
    <name evidence="2" type="ordered locus">TTX_1379</name>
</gene>
<feature type="transmembrane region" description="Helical" evidence="1">
    <location>
        <begin position="59"/>
        <end position="86"/>
    </location>
</feature>
<feature type="transmembrane region" description="Helical" evidence="1">
    <location>
        <begin position="92"/>
        <end position="110"/>
    </location>
</feature>
<dbReference type="KEGG" id="ttn:TTX_1379"/>
<dbReference type="HOGENOM" id="CLU_942587_0_0_2"/>
<dbReference type="EMBL" id="FN869859">
    <property type="protein sequence ID" value="CCC82012.1"/>
    <property type="molecule type" value="Genomic_DNA"/>
</dbReference>
<evidence type="ECO:0000313" key="3">
    <source>
        <dbReference type="Proteomes" id="UP000002654"/>
    </source>
</evidence>
<evidence type="ECO:0008006" key="4">
    <source>
        <dbReference type="Google" id="ProtNLM"/>
    </source>
</evidence>
<protein>
    <recommendedName>
        <fullName evidence="4">Urease accessory protein UreH-like transmembrane domain-containing protein</fullName>
    </recommendedName>
</protein>
<dbReference type="PaxDb" id="768679-TTX_1379"/>
<dbReference type="AlphaFoldDB" id="G4RKB7"/>
<feature type="transmembrane region" description="Helical" evidence="1">
    <location>
        <begin position="148"/>
        <end position="168"/>
    </location>
</feature>
<dbReference type="Proteomes" id="UP000002654">
    <property type="component" value="Chromosome"/>
</dbReference>
<keyword evidence="3" id="KW-1185">Reference proteome</keyword>
<feature type="transmembrane region" description="Helical" evidence="1">
    <location>
        <begin position="230"/>
        <end position="248"/>
    </location>
</feature>
<accession>G4RKB7</accession>
<feature type="transmembrane region" description="Helical" evidence="1">
    <location>
        <begin position="188"/>
        <end position="209"/>
    </location>
</feature>
<name>G4RKB7_THETK</name>
<dbReference type="GeneID" id="11262259"/>
<reference evidence="2 3" key="1">
    <citation type="journal article" date="2011" name="PLoS ONE">
        <title>The complete genome sequence of Thermoproteus tenax: a physiologically versatile member of the Crenarchaeota.</title>
        <authorList>
            <person name="Siebers B."/>
            <person name="Zaparty M."/>
            <person name="Raddatz G."/>
            <person name="Tjaden B."/>
            <person name="Albers S.V."/>
            <person name="Bell S.D."/>
            <person name="Blombach F."/>
            <person name="Kletzin A."/>
            <person name="Kyrpides N."/>
            <person name="Lanz C."/>
            <person name="Plagens A."/>
            <person name="Rampp M."/>
            <person name="Rosinus A."/>
            <person name="von Jan M."/>
            <person name="Makarova K.S."/>
            <person name="Klenk H.P."/>
            <person name="Schuster S.C."/>
            <person name="Hensel R."/>
        </authorList>
    </citation>
    <scope>NUCLEOTIDE SEQUENCE [LARGE SCALE GENOMIC DNA]</scope>
    <source>
        <strain evidence="3">ATCC 35583 / DSM 2078 / JCM 9277 / NBRC 100435 / Kra 1</strain>
    </source>
</reference>
<keyword evidence="1" id="KW-0812">Transmembrane</keyword>
<proteinExistence type="predicted"/>
<dbReference type="PATRIC" id="fig|768679.9.peg.1396"/>
<dbReference type="STRING" id="768679.TTX_1379"/>
<evidence type="ECO:0000256" key="1">
    <source>
        <dbReference type="SAM" id="Phobius"/>
    </source>
</evidence>
<dbReference type="eggNOG" id="arCOG06008">
    <property type="taxonomic scope" value="Archaea"/>
</dbReference>
<keyword evidence="1" id="KW-0472">Membrane</keyword>
<feature type="transmembrane region" description="Helical" evidence="1">
    <location>
        <begin position="268"/>
        <end position="288"/>
    </location>
</feature>